<keyword evidence="4" id="KW-1133">Transmembrane helix</keyword>
<organism evidence="5 6">
    <name type="scientific">Microvirga terrestris</name>
    <dbReference type="NCBI Taxonomy" id="2791024"/>
    <lineage>
        <taxon>Bacteria</taxon>
        <taxon>Pseudomonadati</taxon>
        <taxon>Pseudomonadota</taxon>
        <taxon>Alphaproteobacteria</taxon>
        <taxon>Hyphomicrobiales</taxon>
        <taxon>Methylobacteriaceae</taxon>
        <taxon>Microvirga</taxon>
    </lineage>
</organism>
<keyword evidence="3" id="KW-0808">Transferase</keyword>
<keyword evidence="6" id="KW-1185">Reference proteome</keyword>
<evidence type="ECO:0000256" key="2">
    <source>
        <dbReference type="ARBA" id="ARBA00022676"/>
    </source>
</evidence>
<dbReference type="PANTHER" id="PTHR43630">
    <property type="entry name" value="POLY-BETA-1,6-N-ACETYL-D-GLUCOSAMINE SYNTHASE"/>
    <property type="match status" value="1"/>
</dbReference>
<dbReference type="PANTHER" id="PTHR43630:SF1">
    <property type="entry name" value="POLY-BETA-1,6-N-ACETYL-D-GLUCOSAMINE SYNTHASE"/>
    <property type="match status" value="1"/>
</dbReference>
<dbReference type="Proteomes" id="UP000611708">
    <property type="component" value="Unassembled WGS sequence"/>
</dbReference>
<keyword evidence="2" id="KW-0328">Glycosyltransferase</keyword>
<protein>
    <submittedName>
        <fullName evidence="5">Glycosyltransferase</fullName>
    </submittedName>
</protein>
<proteinExistence type="inferred from homology"/>
<evidence type="ECO:0000313" key="6">
    <source>
        <dbReference type="Proteomes" id="UP000611708"/>
    </source>
</evidence>
<dbReference type="SUPFAM" id="SSF160246">
    <property type="entry name" value="EspE N-terminal domain-like"/>
    <property type="match status" value="1"/>
</dbReference>
<dbReference type="RefSeq" id="WP_196263124.1">
    <property type="nucleotide sequence ID" value="NZ_JADQDN010000002.1"/>
</dbReference>
<feature type="transmembrane region" description="Helical" evidence="4">
    <location>
        <begin position="489"/>
        <end position="512"/>
    </location>
</feature>
<dbReference type="Gene3D" id="3.90.550.10">
    <property type="entry name" value="Spore Coat Polysaccharide Biosynthesis Protein SpsA, Chain A"/>
    <property type="match status" value="1"/>
</dbReference>
<reference evidence="5 6" key="1">
    <citation type="submission" date="2020-11" db="EMBL/GenBank/DDBJ databases">
        <authorList>
            <person name="Kim M.K."/>
        </authorList>
    </citation>
    <scope>NUCLEOTIDE SEQUENCE [LARGE SCALE GENOMIC DNA]</scope>
    <source>
        <strain evidence="5 6">BT290</strain>
    </source>
</reference>
<feature type="transmembrane region" description="Helical" evidence="4">
    <location>
        <begin position="192"/>
        <end position="211"/>
    </location>
</feature>
<comment type="caution">
    <text evidence="5">The sequence shown here is derived from an EMBL/GenBank/DDBJ whole genome shotgun (WGS) entry which is preliminary data.</text>
</comment>
<feature type="transmembrane region" description="Helical" evidence="4">
    <location>
        <begin position="166"/>
        <end position="186"/>
    </location>
</feature>
<evidence type="ECO:0000313" key="5">
    <source>
        <dbReference type="EMBL" id="MBF9195768.1"/>
    </source>
</evidence>
<evidence type="ECO:0000256" key="1">
    <source>
        <dbReference type="ARBA" id="ARBA00006739"/>
    </source>
</evidence>
<name>A0ABS0HQM5_9HYPH</name>
<dbReference type="SUPFAM" id="SSF53448">
    <property type="entry name" value="Nucleotide-diphospho-sugar transferases"/>
    <property type="match status" value="1"/>
</dbReference>
<accession>A0ABS0HQM5</accession>
<gene>
    <name evidence="5" type="ORF">I2H36_06950</name>
</gene>
<comment type="similarity">
    <text evidence="1">Belongs to the glycosyltransferase 2 family.</text>
</comment>
<evidence type="ECO:0000256" key="3">
    <source>
        <dbReference type="ARBA" id="ARBA00022679"/>
    </source>
</evidence>
<feature type="transmembrane region" description="Helical" evidence="4">
    <location>
        <begin position="532"/>
        <end position="554"/>
    </location>
</feature>
<dbReference type="Pfam" id="PF13641">
    <property type="entry name" value="Glyco_tranf_2_3"/>
    <property type="match status" value="1"/>
</dbReference>
<feature type="transmembrane region" description="Helical" evidence="4">
    <location>
        <begin position="561"/>
        <end position="583"/>
    </location>
</feature>
<dbReference type="InterPro" id="IPR037257">
    <property type="entry name" value="T2SS_E_N_sf"/>
</dbReference>
<dbReference type="InterPro" id="IPR029044">
    <property type="entry name" value="Nucleotide-diphossugar_trans"/>
</dbReference>
<keyword evidence="4" id="KW-0812">Transmembrane</keyword>
<evidence type="ECO:0000256" key="4">
    <source>
        <dbReference type="SAM" id="Phobius"/>
    </source>
</evidence>
<sequence>MRQGLADRAAQSTALPIEIGFLSSHGHAPEVLWQAAVFAQAAGVGADEFLIREGMVSEDEFYRALAVELGLPFVVAPRLPSDVRYPDSVLAGLAPLATARLKFVAAPRGHALVDLLKTRSRRRLLAITTPTRLREAVFRAQSPLIARRAAHDLADKAPHLATDISYGQIAVLFVALTLIVFGLGFAPELSTGIMGILLGPLFLSMIILRIATASLHNPIELNHHTHRIEDADLPVYTIIAALYREKRVVARFLEALSRLDYPASKLDIKLMLEADDRETLEALRSIDVPGNIDILIAPPGEPRTKPRALNVALPLARGRYTVIYDAEDVPDPGQLRLAVSRFAEAPPRVACLQARLTIDNTDDTWLTRLFTVEYAALFDVFNPGLAEIGSPIALGGTSNHFRTAVLRKVHGWDAWNVTEDADLGIRLARLGYEVKDLPSSTLEEAPGTLRLWMRQRTRWMKGYVQTAASHTRRPWVLLRQLGLWRFSGALALTWGAVFSALVYPLFTALYVGSWLVGPEHFPDMRWTAAFNAYALTLFLSGAASVLIPACVALHRRKLWRLLPWILLLPLYYGLVSVAAWRGLWELAIAPFRWNKTSHGLARTSRAGLFQKHQARVEVTKSLNTAPP</sequence>
<keyword evidence="4" id="KW-0472">Membrane</keyword>
<dbReference type="EMBL" id="JADQDN010000002">
    <property type="protein sequence ID" value="MBF9195768.1"/>
    <property type="molecule type" value="Genomic_DNA"/>
</dbReference>